<keyword evidence="1" id="KW-0121">Carboxypeptidase</keyword>
<dbReference type="EMBL" id="QLMA01000002">
    <property type="protein sequence ID" value="RAJ85857.1"/>
    <property type="molecule type" value="Genomic_DNA"/>
</dbReference>
<reference evidence="1 2" key="1">
    <citation type="submission" date="2018-06" db="EMBL/GenBank/DDBJ databases">
        <title>Genomic Encyclopedia of Archaeal and Bacterial Type Strains, Phase II (KMG-II): from individual species to whole genera.</title>
        <authorList>
            <person name="Goeker M."/>
        </authorList>
    </citation>
    <scope>NUCLEOTIDE SEQUENCE [LARGE SCALE GENOMIC DNA]</scope>
    <source>
        <strain evidence="1 2">DSM 29821</strain>
    </source>
</reference>
<dbReference type="GO" id="GO:0004180">
    <property type="term" value="F:carboxypeptidase activity"/>
    <property type="evidence" value="ECO:0007669"/>
    <property type="project" value="UniProtKB-KW"/>
</dbReference>
<name>A0A327W5T3_9BACT</name>
<keyword evidence="1" id="KW-0645">Protease</keyword>
<accession>A0A327W5T3</accession>
<sequence length="258" mass="29263">MNPIPPMKRTITISIPEPCHEQWERMESRCGGNYCKQCQKTVMDFTALTDQELLDKLSDSPENICGRFDSSQVNRIITEKSKSRRPLLPAFAMSSFLSLVFPDVLKAQQVDTTINASKPSYDTSCVPFEFYGVVLDAVEKIPIPGVTIKCKGTNLGTASSSEGKFHFHIPEGYQRRKLEFEFGGIGYGQQNILLDAQTGSGPQQIMLQRSATNLSELQVVASGFKKVTTMMGYVVCVRKFSWWHRFVDHFKKCRYHRR</sequence>
<proteinExistence type="predicted"/>
<dbReference type="Gene3D" id="2.60.40.1120">
    <property type="entry name" value="Carboxypeptidase-like, regulatory domain"/>
    <property type="match status" value="1"/>
</dbReference>
<dbReference type="Pfam" id="PF13715">
    <property type="entry name" value="CarbopepD_reg_2"/>
    <property type="match status" value="1"/>
</dbReference>
<organism evidence="1 2">
    <name type="scientific">Chitinophaga dinghuensis</name>
    <dbReference type="NCBI Taxonomy" id="1539050"/>
    <lineage>
        <taxon>Bacteria</taxon>
        <taxon>Pseudomonadati</taxon>
        <taxon>Bacteroidota</taxon>
        <taxon>Chitinophagia</taxon>
        <taxon>Chitinophagales</taxon>
        <taxon>Chitinophagaceae</taxon>
        <taxon>Chitinophaga</taxon>
    </lineage>
</organism>
<dbReference type="AlphaFoldDB" id="A0A327W5T3"/>
<evidence type="ECO:0000313" key="1">
    <source>
        <dbReference type="EMBL" id="RAJ85857.1"/>
    </source>
</evidence>
<gene>
    <name evidence="1" type="ORF">CLV59_102563</name>
</gene>
<dbReference type="SUPFAM" id="SSF49464">
    <property type="entry name" value="Carboxypeptidase regulatory domain-like"/>
    <property type="match status" value="1"/>
</dbReference>
<protein>
    <submittedName>
        <fullName evidence="1">Carboxypeptidase-like protein</fullName>
    </submittedName>
</protein>
<dbReference type="Proteomes" id="UP000249819">
    <property type="component" value="Unassembled WGS sequence"/>
</dbReference>
<keyword evidence="1" id="KW-0378">Hydrolase</keyword>
<keyword evidence="2" id="KW-1185">Reference proteome</keyword>
<evidence type="ECO:0000313" key="2">
    <source>
        <dbReference type="Proteomes" id="UP000249819"/>
    </source>
</evidence>
<dbReference type="InterPro" id="IPR008969">
    <property type="entry name" value="CarboxyPept-like_regulatory"/>
</dbReference>
<comment type="caution">
    <text evidence="1">The sequence shown here is derived from an EMBL/GenBank/DDBJ whole genome shotgun (WGS) entry which is preliminary data.</text>
</comment>